<dbReference type="InterPro" id="IPR047817">
    <property type="entry name" value="ABC2_TM_bact-type"/>
</dbReference>
<evidence type="ECO:0000256" key="6">
    <source>
        <dbReference type="ARBA" id="ARBA00022989"/>
    </source>
</evidence>
<comment type="similarity">
    <text evidence="2">Belongs to the ABC-2 integral membrane protein family.</text>
</comment>
<feature type="transmembrane region" description="Helical" evidence="8">
    <location>
        <begin position="440"/>
        <end position="459"/>
    </location>
</feature>
<dbReference type="EMBL" id="JAWJWF010000047">
    <property type="protein sequence ID" value="KAK6622274.1"/>
    <property type="molecule type" value="Genomic_DNA"/>
</dbReference>
<keyword evidence="5 8" id="KW-0812">Transmembrane</keyword>
<dbReference type="Pfam" id="PF12698">
    <property type="entry name" value="ABC2_membrane_3"/>
    <property type="match status" value="1"/>
</dbReference>
<comment type="caution">
    <text evidence="10">The sequence shown here is derived from an EMBL/GenBank/DDBJ whole genome shotgun (WGS) entry which is preliminary data.</text>
</comment>
<dbReference type="InterPro" id="IPR013525">
    <property type="entry name" value="ABC2_TM"/>
</dbReference>
<sequence length="524" mass="58828">MTIKGSCKFEEVRMGVKLKEKKIGLMRNGKLLDEGPPSLLLTRYKCSTIEQVFLLLSSKQDRKLQDVPTDGNLNVDVRCDVIRSEESESHPKPEKQLSFRKGYAYQSKSTRFTRMKSLLVKNILRVVRHPGGLGFTFILPVLEIITFFMTIGGNPQNLRFGIVNEDMGNFSNCNDYASHMPTGVVYTDNDCIFRGLSCHFLTDFYNSLDVKYNYVYYNDLDSAMKSVKEGNLIGVLYFAENFTESFTARLELGQDADEYVLDSHEIKIWLDMTNGQTAYLIQQQMYDSYFNFSQKILKDCGLNPKVATIPVAFHTPVYGSLSSNYGTFIAPGVIVTLIFFLAVTVTSIVIITERDEGVWDRTLVSGVTTTEILLSHLLTQGLVMILQTLEVMVTSFGLFGLKCHGSFFTVLLLLLVQGLCGMCTGFSISVYCDTVMSSNYVSMGSFVPIIVLSGSIWPLEGMPEMLRWVSLCLPTTLATQAMRNVLERGWSFEDHQVVMGYGVSVLWICVLIAFSAILLRFKSG</sequence>
<feature type="domain" description="ABC transmembrane type-2" evidence="9">
    <location>
        <begin position="295"/>
        <end position="522"/>
    </location>
</feature>
<keyword evidence="4" id="KW-1003">Cell membrane</keyword>
<evidence type="ECO:0000256" key="1">
    <source>
        <dbReference type="ARBA" id="ARBA00004651"/>
    </source>
</evidence>
<comment type="subcellular location">
    <subcellularLocation>
        <location evidence="1">Cell membrane</location>
        <topology evidence="1">Multi-pass membrane protein</topology>
    </subcellularLocation>
</comment>
<evidence type="ECO:0000256" key="2">
    <source>
        <dbReference type="ARBA" id="ARBA00007783"/>
    </source>
</evidence>
<dbReference type="Proteomes" id="UP001359485">
    <property type="component" value="Unassembled WGS sequence"/>
</dbReference>
<dbReference type="PANTHER" id="PTHR30294:SF38">
    <property type="entry name" value="TRANSPORT PERMEASE PROTEIN"/>
    <property type="match status" value="1"/>
</dbReference>
<evidence type="ECO:0000256" key="5">
    <source>
        <dbReference type="ARBA" id="ARBA00022692"/>
    </source>
</evidence>
<accession>A0ABR1ALW5</accession>
<reference evidence="10 11" key="1">
    <citation type="submission" date="2023-09" db="EMBL/GenBank/DDBJ databases">
        <title>Genomes of two closely related lineages of the louse Polyplax serrata with different host specificities.</title>
        <authorList>
            <person name="Martinu J."/>
            <person name="Tarabai H."/>
            <person name="Stefka J."/>
            <person name="Hypsa V."/>
        </authorList>
    </citation>
    <scope>NUCLEOTIDE SEQUENCE [LARGE SCALE GENOMIC DNA]</scope>
    <source>
        <strain evidence="10">98ZLc_SE</strain>
    </source>
</reference>
<dbReference type="PANTHER" id="PTHR30294">
    <property type="entry name" value="MEMBRANE COMPONENT OF ABC TRANSPORTER YHHJ-RELATED"/>
    <property type="match status" value="1"/>
</dbReference>
<evidence type="ECO:0000256" key="4">
    <source>
        <dbReference type="ARBA" id="ARBA00022475"/>
    </source>
</evidence>
<gene>
    <name evidence="10" type="ORF">RUM44_002081</name>
</gene>
<keyword evidence="3" id="KW-0813">Transport</keyword>
<feature type="transmembrane region" description="Helical" evidence="8">
    <location>
        <begin position="328"/>
        <end position="351"/>
    </location>
</feature>
<keyword evidence="7 8" id="KW-0472">Membrane</keyword>
<evidence type="ECO:0000256" key="3">
    <source>
        <dbReference type="ARBA" id="ARBA00022448"/>
    </source>
</evidence>
<name>A0ABR1ALW5_POLSC</name>
<organism evidence="10 11">
    <name type="scientific">Polyplax serrata</name>
    <name type="common">Common mouse louse</name>
    <dbReference type="NCBI Taxonomy" id="468196"/>
    <lineage>
        <taxon>Eukaryota</taxon>
        <taxon>Metazoa</taxon>
        <taxon>Ecdysozoa</taxon>
        <taxon>Arthropoda</taxon>
        <taxon>Hexapoda</taxon>
        <taxon>Insecta</taxon>
        <taxon>Pterygota</taxon>
        <taxon>Neoptera</taxon>
        <taxon>Paraneoptera</taxon>
        <taxon>Psocodea</taxon>
        <taxon>Troctomorpha</taxon>
        <taxon>Phthiraptera</taxon>
        <taxon>Anoplura</taxon>
        <taxon>Polyplacidae</taxon>
        <taxon>Polyplax</taxon>
    </lineage>
</organism>
<evidence type="ECO:0000313" key="11">
    <source>
        <dbReference type="Proteomes" id="UP001359485"/>
    </source>
</evidence>
<proteinExistence type="inferred from homology"/>
<evidence type="ECO:0000259" key="9">
    <source>
        <dbReference type="PROSITE" id="PS51012"/>
    </source>
</evidence>
<evidence type="ECO:0000256" key="8">
    <source>
        <dbReference type="SAM" id="Phobius"/>
    </source>
</evidence>
<keyword evidence="11" id="KW-1185">Reference proteome</keyword>
<feature type="transmembrane region" description="Helical" evidence="8">
    <location>
        <begin position="498"/>
        <end position="519"/>
    </location>
</feature>
<evidence type="ECO:0000256" key="7">
    <source>
        <dbReference type="ARBA" id="ARBA00023136"/>
    </source>
</evidence>
<protein>
    <recommendedName>
        <fullName evidence="9">ABC transmembrane type-2 domain-containing protein</fullName>
    </recommendedName>
</protein>
<feature type="transmembrane region" description="Helical" evidence="8">
    <location>
        <begin position="406"/>
        <end position="428"/>
    </location>
</feature>
<dbReference type="InterPro" id="IPR051449">
    <property type="entry name" value="ABC-2_transporter_component"/>
</dbReference>
<dbReference type="PROSITE" id="PS51012">
    <property type="entry name" value="ABC_TM2"/>
    <property type="match status" value="1"/>
</dbReference>
<evidence type="ECO:0000313" key="10">
    <source>
        <dbReference type="EMBL" id="KAK6622274.1"/>
    </source>
</evidence>
<keyword evidence="6 8" id="KW-1133">Transmembrane helix</keyword>
<feature type="transmembrane region" description="Helical" evidence="8">
    <location>
        <begin position="363"/>
        <end position="386"/>
    </location>
</feature>